<organism evidence="1 2">
    <name type="scientific">Hymenobacter roseosalivarius DSM 11622</name>
    <dbReference type="NCBI Taxonomy" id="645990"/>
    <lineage>
        <taxon>Bacteria</taxon>
        <taxon>Pseudomonadati</taxon>
        <taxon>Bacteroidota</taxon>
        <taxon>Cytophagia</taxon>
        <taxon>Cytophagales</taxon>
        <taxon>Hymenobacteraceae</taxon>
        <taxon>Hymenobacter</taxon>
    </lineage>
</organism>
<protein>
    <submittedName>
        <fullName evidence="1">Uncharacterized protein</fullName>
    </submittedName>
</protein>
<sequence length="88" mass="10035">MFAFRRNPAVAEKLQGRLVIDVQSARNGRVNSKIGVVRSALLTKTGQNRQQRKQYEKQTGNIFQAKQNVKLATQTKGFGESWQFAFTY</sequence>
<evidence type="ECO:0000313" key="1">
    <source>
        <dbReference type="EMBL" id="SMB95955.1"/>
    </source>
</evidence>
<keyword evidence="2" id="KW-1185">Reference proteome</keyword>
<evidence type="ECO:0000313" key="2">
    <source>
        <dbReference type="Proteomes" id="UP000192266"/>
    </source>
</evidence>
<accession>A0A1W1VRF5</accession>
<proteinExistence type="predicted"/>
<dbReference type="STRING" id="645990.SAMN00120144_0509"/>
<gene>
    <name evidence="1" type="ORF">SAMN00120144_0509</name>
</gene>
<dbReference type="EMBL" id="FWWW01000070">
    <property type="protein sequence ID" value="SMB95955.1"/>
    <property type="molecule type" value="Genomic_DNA"/>
</dbReference>
<dbReference type="AlphaFoldDB" id="A0A1W1VRF5"/>
<dbReference type="Proteomes" id="UP000192266">
    <property type="component" value="Unassembled WGS sequence"/>
</dbReference>
<reference evidence="1 2" key="1">
    <citation type="submission" date="2017-04" db="EMBL/GenBank/DDBJ databases">
        <authorList>
            <person name="Afonso C.L."/>
            <person name="Miller P.J."/>
            <person name="Scott M.A."/>
            <person name="Spackman E."/>
            <person name="Goraichik I."/>
            <person name="Dimitrov K.M."/>
            <person name="Suarez D.L."/>
            <person name="Swayne D.E."/>
        </authorList>
    </citation>
    <scope>NUCLEOTIDE SEQUENCE [LARGE SCALE GENOMIC DNA]</scope>
    <source>
        <strain evidence="1 2">DSM 11622</strain>
    </source>
</reference>
<name>A0A1W1VRF5_9BACT</name>